<protein>
    <submittedName>
        <fullName evidence="6">LrgB family protein</fullName>
    </submittedName>
</protein>
<evidence type="ECO:0000256" key="2">
    <source>
        <dbReference type="ARBA" id="ARBA00022692"/>
    </source>
</evidence>
<accession>A0A9X3CXG4</accession>
<feature type="transmembrane region" description="Helical" evidence="5">
    <location>
        <begin position="92"/>
        <end position="115"/>
    </location>
</feature>
<comment type="subcellular location">
    <subcellularLocation>
        <location evidence="1">Membrane</location>
        <topology evidence="1">Multi-pass membrane protein</topology>
    </subcellularLocation>
</comment>
<reference evidence="6" key="1">
    <citation type="submission" date="2022-11" db="EMBL/GenBank/DDBJ databases">
        <title>Salinimicrobium profundisediminis sp. nov., isolated from deep-sea sediment of the Mariana Trench.</title>
        <authorList>
            <person name="Fu H."/>
        </authorList>
    </citation>
    <scope>NUCLEOTIDE SEQUENCE</scope>
    <source>
        <strain evidence="6">MT39</strain>
    </source>
</reference>
<dbReference type="PANTHER" id="PTHR30249:SF0">
    <property type="entry name" value="PLASTIDAL GLYCOLATE_GLYCERATE TRANSLOCATOR 1, CHLOROPLASTIC"/>
    <property type="match status" value="1"/>
</dbReference>
<sequence length="229" mass="24493">MNFSFLWAIFGIGITLVFYALAGKIKRFKIAFLNPVLLAIVGIIVFLKVFDIPFEAYNKGGKILTYFLGPAVVALGAFFYEKYEELRKDLRLLTIAVVIGGICGVVSIVFFLLLLEMPMFLIQSLASKSVTTPIAVEITKNVGGIPDITAGIVIAVGVFGNVFGLYFLNKMGITNQRAIGAALGTAAHGIGTARAIEEGKIPGVYSGIAMCLNGIVTAVVTPVILHFLL</sequence>
<evidence type="ECO:0000256" key="3">
    <source>
        <dbReference type="ARBA" id="ARBA00022989"/>
    </source>
</evidence>
<dbReference type="AlphaFoldDB" id="A0A9X3CXG4"/>
<keyword evidence="3 5" id="KW-1133">Transmembrane helix</keyword>
<evidence type="ECO:0000256" key="1">
    <source>
        <dbReference type="ARBA" id="ARBA00004141"/>
    </source>
</evidence>
<feature type="transmembrane region" description="Helical" evidence="5">
    <location>
        <begin position="63"/>
        <end position="80"/>
    </location>
</feature>
<dbReference type="Proteomes" id="UP001148482">
    <property type="component" value="Unassembled WGS sequence"/>
</dbReference>
<evidence type="ECO:0000256" key="4">
    <source>
        <dbReference type="ARBA" id="ARBA00023136"/>
    </source>
</evidence>
<keyword evidence="2 5" id="KW-0812">Transmembrane</keyword>
<feature type="transmembrane region" description="Helical" evidence="5">
    <location>
        <begin position="6"/>
        <end position="23"/>
    </location>
</feature>
<feature type="transmembrane region" description="Helical" evidence="5">
    <location>
        <begin position="148"/>
        <end position="168"/>
    </location>
</feature>
<keyword evidence="7" id="KW-1185">Reference proteome</keyword>
<name>A0A9X3CXG4_9FLAO</name>
<evidence type="ECO:0000313" key="6">
    <source>
        <dbReference type="EMBL" id="MCX2838570.1"/>
    </source>
</evidence>
<dbReference type="RefSeq" id="WP_266069832.1">
    <property type="nucleotide sequence ID" value="NZ_JAPJDA010000015.1"/>
</dbReference>
<evidence type="ECO:0000256" key="5">
    <source>
        <dbReference type="SAM" id="Phobius"/>
    </source>
</evidence>
<feature type="transmembrane region" description="Helical" evidence="5">
    <location>
        <begin position="204"/>
        <end position="228"/>
    </location>
</feature>
<feature type="transmembrane region" description="Helical" evidence="5">
    <location>
        <begin position="30"/>
        <end position="51"/>
    </location>
</feature>
<evidence type="ECO:0000313" key="7">
    <source>
        <dbReference type="Proteomes" id="UP001148482"/>
    </source>
</evidence>
<keyword evidence="4 5" id="KW-0472">Membrane</keyword>
<proteinExistence type="predicted"/>
<dbReference type="Pfam" id="PF04172">
    <property type="entry name" value="LrgB"/>
    <property type="match status" value="1"/>
</dbReference>
<organism evidence="6 7">
    <name type="scientific">Salinimicrobium profundisediminis</name>
    <dbReference type="NCBI Taxonomy" id="2994553"/>
    <lineage>
        <taxon>Bacteria</taxon>
        <taxon>Pseudomonadati</taxon>
        <taxon>Bacteroidota</taxon>
        <taxon>Flavobacteriia</taxon>
        <taxon>Flavobacteriales</taxon>
        <taxon>Flavobacteriaceae</taxon>
        <taxon>Salinimicrobium</taxon>
    </lineage>
</organism>
<gene>
    <name evidence="6" type="ORF">OQ279_10420</name>
</gene>
<comment type="caution">
    <text evidence="6">The sequence shown here is derived from an EMBL/GenBank/DDBJ whole genome shotgun (WGS) entry which is preliminary data.</text>
</comment>
<dbReference type="GO" id="GO:0016020">
    <property type="term" value="C:membrane"/>
    <property type="evidence" value="ECO:0007669"/>
    <property type="project" value="UniProtKB-SubCell"/>
</dbReference>
<dbReference type="InterPro" id="IPR007300">
    <property type="entry name" value="CidB/LrgB"/>
</dbReference>
<dbReference type="PANTHER" id="PTHR30249">
    <property type="entry name" value="PUTATIVE SEROTONIN TRANSPORTER"/>
    <property type="match status" value="1"/>
</dbReference>
<dbReference type="EMBL" id="JAPJDA010000015">
    <property type="protein sequence ID" value="MCX2838570.1"/>
    <property type="molecule type" value="Genomic_DNA"/>
</dbReference>